<dbReference type="EMBL" id="UINC01051952">
    <property type="protein sequence ID" value="SVB66705.1"/>
    <property type="molecule type" value="Genomic_DNA"/>
</dbReference>
<evidence type="ECO:0000313" key="2">
    <source>
        <dbReference type="EMBL" id="SVB66705.1"/>
    </source>
</evidence>
<dbReference type="Gene3D" id="3.10.105.10">
    <property type="entry name" value="Dipeptide-binding Protein, Domain 3"/>
    <property type="match status" value="1"/>
</dbReference>
<dbReference type="Gene3D" id="3.40.190.100">
    <property type="entry name" value="Glycine betaine-binding periplasmic protein, domain 2"/>
    <property type="match status" value="1"/>
</dbReference>
<dbReference type="SUPFAM" id="SSF53850">
    <property type="entry name" value="Periplasmic binding protein-like II"/>
    <property type="match status" value="1"/>
</dbReference>
<evidence type="ECO:0000259" key="1">
    <source>
        <dbReference type="Pfam" id="PF04069"/>
    </source>
</evidence>
<organism evidence="2">
    <name type="scientific">marine metagenome</name>
    <dbReference type="NCBI Taxonomy" id="408172"/>
    <lineage>
        <taxon>unclassified sequences</taxon>
        <taxon>metagenomes</taxon>
        <taxon>ecological metagenomes</taxon>
    </lineage>
</organism>
<dbReference type="Pfam" id="PF04069">
    <property type="entry name" value="OpuAC"/>
    <property type="match status" value="1"/>
</dbReference>
<name>A0A382FVW4_9ZZZZ</name>
<gene>
    <name evidence="2" type="ORF">METZ01_LOCUS219559</name>
</gene>
<accession>A0A382FVW4</accession>
<dbReference type="InterPro" id="IPR007210">
    <property type="entry name" value="ABC_Gly_betaine_transp_sub-bd"/>
</dbReference>
<dbReference type="Gene3D" id="3.40.190.10">
    <property type="entry name" value="Periplasmic binding protein-like II"/>
    <property type="match status" value="1"/>
</dbReference>
<reference evidence="2" key="1">
    <citation type="submission" date="2018-05" db="EMBL/GenBank/DDBJ databases">
        <authorList>
            <person name="Lanie J.A."/>
            <person name="Ng W.-L."/>
            <person name="Kazmierczak K.M."/>
            <person name="Andrzejewski T.M."/>
            <person name="Davidsen T.M."/>
            <person name="Wayne K.J."/>
            <person name="Tettelin H."/>
            <person name="Glass J.I."/>
            <person name="Rusch D."/>
            <person name="Podicherti R."/>
            <person name="Tsui H.-C.T."/>
            <person name="Winkler M.E."/>
        </authorList>
    </citation>
    <scope>NUCLEOTIDE SEQUENCE</scope>
</reference>
<dbReference type="GO" id="GO:0022857">
    <property type="term" value="F:transmembrane transporter activity"/>
    <property type="evidence" value="ECO:0007669"/>
    <property type="project" value="InterPro"/>
</dbReference>
<dbReference type="GO" id="GO:0043190">
    <property type="term" value="C:ATP-binding cassette (ABC) transporter complex"/>
    <property type="evidence" value="ECO:0007669"/>
    <property type="project" value="InterPro"/>
</dbReference>
<sequence>MSSKLKAILAFAILTMSIGTLSSAQADKRLVVPDLDWTGAIVTERTIQYVLENEMGYKFKRPTMPGGPGVWEAMRAGDVDYISEAWPSYNPIKSEILEEYGGDGSLKTIAETGIIGASGYWVPRYVIEGDSSRGISASAPDLKTYKDLNKYKHVFKSLESGDRGTLIGCPSVAWLCEDQKRLDLLGVDFHAQLMGSETSHWAELMAKHKRGEPFLAYAWTPHWIFAALDLVPIELPEYDEAKWPATNWAPDICIKIGSPKFIEDHPDVVKVLQNHRLTNAQQAVMIYEVDVNKRDVDEVVAEWMEANESVWRSWLP</sequence>
<feature type="domain" description="ABC-type glycine betaine transport system substrate-binding" evidence="1">
    <location>
        <begin position="29"/>
        <end position="305"/>
    </location>
</feature>
<protein>
    <recommendedName>
        <fullName evidence="1">ABC-type glycine betaine transport system substrate-binding domain-containing protein</fullName>
    </recommendedName>
</protein>
<proteinExistence type="predicted"/>
<dbReference type="CDD" id="cd13643">
    <property type="entry name" value="PBP2_BCP_2"/>
    <property type="match status" value="1"/>
</dbReference>
<dbReference type="AlphaFoldDB" id="A0A382FVW4"/>